<feature type="transmembrane region" description="Helical" evidence="1">
    <location>
        <begin position="12"/>
        <end position="29"/>
    </location>
</feature>
<sequence length="112" mass="12886">MKSFYRNPHIYAPFLIACILFAIAFFVGFTEFSEVSDRLILHEDTQGQIDLTGPRKEVFFEAGAAWVFFLLNMFLARASYARERLLSYMLSYVNVWIGVLALIYISSIANLN</sequence>
<keyword evidence="1" id="KW-1133">Transmembrane helix</keyword>
<evidence type="ECO:0000313" key="2">
    <source>
        <dbReference type="EMBL" id="OGM91305.1"/>
    </source>
</evidence>
<dbReference type="EMBL" id="MGIP01000011">
    <property type="protein sequence ID" value="OGM91305.1"/>
    <property type="molecule type" value="Genomic_DNA"/>
</dbReference>
<gene>
    <name evidence="2" type="ORF">A2755_02845</name>
</gene>
<protein>
    <recommendedName>
        <fullName evidence="4">DUF1648 domain-containing protein</fullName>
    </recommendedName>
</protein>
<proteinExistence type="predicted"/>
<dbReference type="Proteomes" id="UP000177029">
    <property type="component" value="Unassembled WGS sequence"/>
</dbReference>
<keyword evidence="1" id="KW-0812">Transmembrane</keyword>
<evidence type="ECO:0008006" key="4">
    <source>
        <dbReference type="Google" id="ProtNLM"/>
    </source>
</evidence>
<evidence type="ECO:0000313" key="3">
    <source>
        <dbReference type="Proteomes" id="UP000177029"/>
    </source>
</evidence>
<organism evidence="2 3">
    <name type="scientific">Candidatus Wolfebacteria bacterium RIFCSPHIGHO2_01_FULL_48_22</name>
    <dbReference type="NCBI Taxonomy" id="1802555"/>
    <lineage>
        <taxon>Bacteria</taxon>
        <taxon>Candidatus Wolfeibacteriota</taxon>
    </lineage>
</organism>
<feature type="transmembrane region" description="Helical" evidence="1">
    <location>
        <begin position="58"/>
        <end position="76"/>
    </location>
</feature>
<accession>A0A1F8DTY3</accession>
<feature type="transmembrane region" description="Helical" evidence="1">
    <location>
        <begin position="88"/>
        <end position="109"/>
    </location>
</feature>
<reference evidence="2 3" key="1">
    <citation type="journal article" date="2016" name="Nat. Commun.">
        <title>Thousands of microbial genomes shed light on interconnected biogeochemical processes in an aquifer system.</title>
        <authorList>
            <person name="Anantharaman K."/>
            <person name="Brown C.T."/>
            <person name="Hug L.A."/>
            <person name="Sharon I."/>
            <person name="Castelle C.J."/>
            <person name="Probst A.J."/>
            <person name="Thomas B.C."/>
            <person name="Singh A."/>
            <person name="Wilkins M.J."/>
            <person name="Karaoz U."/>
            <person name="Brodie E.L."/>
            <person name="Williams K.H."/>
            <person name="Hubbard S.S."/>
            <person name="Banfield J.F."/>
        </authorList>
    </citation>
    <scope>NUCLEOTIDE SEQUENCE [LARGE SCALE GENOMIC DNA]</scope>
</reference>
<dbReference type="PROSITE" id="PS51257">
    <property type="entry name" value="PROKAR_LIPOPROTEIN"/>
    <property type="match status" value="1"/>
</dbReference>
<keyword evidence="1" id="KW-0472">Membrane</keyword>
<comment type="caution">
    <text evidence="2">The sequence shown here is derived from an EMBL/GenBank/DDBJ whole genome shotgun (WGS) entry which is preliminary data.</text>
</comment>
<dbReference type="STRING" id="1802555.A2755_02845"/>
<evidence type="ECO:0000256" key="1">
    <source>
        <dbReference type="SAM" id="Phobius"/>
    </source>
</evidence>
<name>A0A1F8DTY3_9BACT</name>
<dbReference type="AlphaFoldDB" id="A0A1F8DTY3"/>